<dbReference type="AlphaFoldDB" id="A0A1H6WZ42"/>
<evidence type="ECO:0000256" key="3">
    <source>
        <dbReference type="ARBA" id="ARBA00022475"/>
    </source>
</evidence>
<organism evidence="8 9">
    <name type="scientific">Dyadobacter koreensis</name>
    <dbReference type="NCBI Taxonomy" id="408657"/>
    <lineage>
        <taxon>Bacteria</taxon>
        <taxon>Pseudomonadati</taxon>
        <taxon>Bacteroidota</taxon>
        <taxon>Cytophagia</taxon>
        <taxon>Cytophagales</taxon>
        <taxon>Spirosomataceae</taxon>
        <taxon>Dyadobacter</taxon>
    </lineage>
</organism>
<keyword evidence="3" id="KW-1003">Cell membrane</keyword>
<dbReference type="RefSeq" id="WP_090337525.1">
    <property type="nucleotide sequence ID" value="NZ_FNXY01000005.1"/>
</dbReference>
<evidence type="ECO:0000313" key="9">
    <source>
        <dbReference type="Proteomes" id="UP000199532"/>
    </source>
</evidence>
<evidence type="ECO:0000313" key="8">
    <source>
        <dbReference type="EMBL" id="SEJ17625.1"/>
    </source>
</evidence>
<dbReference type="GO" id="GO:0005886">
    <property type="term" value="C:plasma membrane"/>
    <property type="evidence" value="ECO:0007669"/>
    <property type="project" value="UniProtKB-SubCell"/>
</dbReference>
<keyword evidence="5" id="KW-1133">Transmembrane helix</keyword>
<gene>
    <name evidence="8" type="ORF">SAMN04487995_3619</name>
</gene>
<dbReference type="OrthoDB" id="1375727at2"/>
<keyword evidence="7" id="KW-0653">Protein transport</keyword>
<dbReference type="Pfam" id="PF02472">
    <property type="entry name" value="ExbD"/>
    <property type="match status" value="1"/>
</dbReference>
<comment type="subcellular location">
    <subcellularLocation>
        <location evidence="1">Cell membrane</location>
        <topology evidence="1">Single-pass membrane protein</topology>
    </subcellularLocation>
    <subcellularLocation>
        <location evidence="7">Cell membrane</location>
        <topology evidence="7">Single-pass type II membrane protein</topology>
    </subcellularLocation>
</comment>
<dbReference type="EMBL" id="FNXY01000005">
    <property type="protein sequence ID" value="SEJ17625.1"/>
    <property type="molecule type" value="Genomic_DNA"/>
</dbReference>
<keyword evidence="7" id="KW-0813">Transport</keyword>
<evidence type="ECO:0000256" key="6">
    <source>
        <dbReference type="ARBA" id="ARBA00023136"/>
    </source>
</evidence>
<dbReference type="PANTHER" id="PTHR30558">
    <property type="entry name" value="EXBD MEMBRANE COMPONENT OF PMF-DRIVEN MACROMOLECULE IMPORT SYSTEM"/>
    <property type="match status" value="1"/>
</dbReference>
<keyword evidence="9" id="KW-1185">Reference proteome</keyword>
<dbReference type="STRING" id="408657.SAMN04487995_3619"/>
<accession>A0A1H6WZ42</accession>
<evidence type="ECO:0000256" key="7">
    <source>
        <dbReference type="RuleBase" id="RU003879"/>
    </source>
</evidence>
<dbReference type="GO" id="GO:0022857">
    <property type="term" value="F:transmembrane transporter activity"/>
    <property type="evidence" value="ECO:0007669"/>
    <property type="project" value="InterPro"/>
</dbReference>
<evidence type="ECO:0000256" key="4">
    <source>
        <dbReference type="ARBA" id="ARBA00022692"/>
    </source>
</evidence>
<keyword evidence="6" id="KW-0472">Membrane</keyword>
<evidence type="ECO:0000256" key="1">
    <source>
        <dbReference type="ARBA" id="ARBA00004162"/>
    </source>
</evidence>
<dbReference type="GO" id="GO:0015031">
    <property type="term" value="P:protein transport"/>
    <property type="evidence" value="ECO:0007669"/>
    <property type="project" value="UniProtKB-KW"/>
</dbReference>
<name>A0A1H6WZ42_9BACT</name>
<protein>
    <submittedName>
        <fullName evidence="8">Biopolymer transport protein ExbD</fullName>
    </submittedName>
</protein>
<dbReference type="Proteomes" id="UP000199532">
    <property type="component" value="Unassembled WGS sequence"/>
</dbReference>
<dbReference type="InterPro" id="IPR003400">
    <property type="entry name" value="ExbD"/>
</dbReference>
<evidence type="ECO:0000256" key="5">
    <source>
        <dbReference type="ARBA" id="ARBA00022989"/>
    </source>
</evidence>
<proteinExistence type="inferred from homology"/>
<comment type="similarity">
    <text evidence="2 7">Belongs to the ExbD/TolR family.</text>
</comment>
<dbReference type="PANTHER" id="PTHR30558:SF3">
    <property type="entry name" value="BIOPOLYMER TRANSPORT PROTEIN EXBD-RELATED"/>
    <property type="match status" value="1"/>
</dbReference>
<evidence type="ECO:0000256" key="2">
    <source>
        <dbReference type="ARBA" id="ARBA00005811"/>
    </source>
</evidence>
<keyword evidence="4 7" id="KW-0812">Transmembrane</keyword>
<dbReference type="Gene3D" id="3.30.420.270">
    <property type="match status" value="1"/>
</dbReference>
<sequence length="130" mass="15074">MKIRRKSRFAPEVFTSSLNDIMFFLLLFFLIISTMSNPNVIKLMLPKASATQQMYKKQITLSIDDKKVYYIDKEPYAFEQLEMKLQELFSGVEDRTIVLRVDKNLAVQDLVDVLELGAKQDIKMVMATAK</sequence>
<reference evidence="8 9" key="1">
    <citation type="submission" date="2016-10" db="EMBL/GenBank/DDBJ databases">
        <authorList>
            <person name="de Groot N.N."/>
        </authorList>
    </citation>
    <scope>NUCLEOTIDE SEQUENCE [LARGE SCALE GENOMIC DNA]</scope>
    <source>
        <strain evidence="8 9">DSM 19938</strain>
    </source>
</reference>